<dbReference type="CDD" id="cd23656">
    <property type="entry name" value="Abraxas_plant"/>
    <property type="match status" value="1"/>
</dbReference>
<dbReference type="GO" id="GO:0005634">
    <property type="term" value="C:nucleus"/>
    <property type="evidence" value="ECO:0007669"/>
    <property type="project" value="TreeGrafter"/>
</dbReference>
<dbReference type="PANTHER" id="PTHR31728">
    <property type="entry name" value="ABRAXAS FAMILY MEMBER"/>
    <property type="match status" value="1"/>
</dbReference>
<sequence>MADLPLQKIAISGPTLASLIQRISFSPGAVDGLLFGHVTHITPSNLSDDFPSTTTPTSDSSPLVATVTGFICSGTINSFYDSTGRIDSQALNRLLAGSDQHRTLIGWFSARRKTQLRPSIREFCVSASLSLTTDLSIPIVDNPIAANLASCVFILFGTPFLDQPIHTHEYRGYQFRTLARSFEPKSIDIVNIGPAFRGNYGSFSPNSPFPLLPCELRTSPMSEDRNDESLGQRKQVSKIQRELDVCAQGLEVGELSKLMGSQAMNYTSGVEDMYEKMLAKIENLASLVEKSSANVLEQENHNRKLKSKIARFPAME</sequence>
<reference evidence="1 2" key="1">
    <citation type="journal article" date="2020" name="bioRxiv">
        <title>Sequence and annotation of 42 cannabis genomes reveals extensive copy number variation in cannabinoid synthesis and pathogen resistance genes.</title>
        <authorList>
            <person name="Mckernan K.J."/>
            <person name="Helbert Y."/>
            <person name="Kane L.T."/>
            <person name="Ebling H."/>
            <person name="Zhang L."/>
            <person name="Liu B."/>
            <person name="Eaton Z."/>
            <person name="Mclaughlin S."/>
            <person name="Kingan S."/>
            <person name="Baybayan P."/>
            <person name="Concepcion G."/>
            <person name="Jordan M."/>
            <person name="Riva A."/>
            <person name="Barbazuk W."/>
            <person name="Harkins T."/>
        </authorList>
    </citation>
    <scope>NUCLEOTIDE SEQUENCE [LARGE SCALE GENOMIC DNA]</scope>
    <source>
        <strain evidence="2">cv. Jamaican Lion 4</strain>
        <tissue evidence="1">Leaf</tissue>
    </source>
</reference>
<dbReference type="Pfam" id="PF21125">
    <property type="entry name" value="MPN_2A_DUB_like"/>
    <property type="match status" value="1"/>
</dbReference>
<dbReference type="InterPro" id="IPR023238">
    <property type="entry name" value="FAM175"/>
</dbReference>
<name>A0A7J6G7S5_CANSA</name>
<evidence type="ECO:0000313" key="2">
    <source>
        <dbReference type="Proteomes" id="UP000525078"/>
    </source>
</evidence>
<dbReference type="AlphaFoldDB" id="A0A7J6G7S5"/>
<dbReference type="Proteomes" id="UP000525078">
    <property type="component" value="Unassembled WGS sequence"/>
</dbReference>
<dbReference type="PRINTS" id="PR02051">
    <property type="entry name" value="PROTEINF175"/>
</dbReference>
<evidence type="ECO:0000313" key="1">
    <source>
        <dbReference type="EMBL" id="KAF4379035.1"/>
    </source>
</evidence>
<gene>
    <name evidence="1" type="ORF">F8388_022122</name>
</gene>
<accession>A0A7J6G7S5</accession>
<proteinExistence type="predicted"/>
<comment type="caution">
    <text evidence="1">The sequence shown here is derived from an EMBL/GenBank/DDBJ whole genome shotgun (WGS) entry which is preliminary data.</text>
</comment>
<dbReference type="PANTHER" id="PTHR31728:SF5">
    <property type="entry name" value="OS07G0540200 PROTEIN"/>
    <property type="match status" value="1"/>
</dbReference>
<dbReference type="EMBL" id="JAATIP010000070">
    <property type="protein sequence ID" value="KAF4379035.1"/>
    <property type="molecule type" value="Genomic_DNA"/>
</dbReference>
<protein>
    <submittedName>
        <fullName evidence="1">Uncharacterized protein</fullName>
    </submittedName>
</protein>
<dbReference type="InterPro" id="IPR023241">
    <property type="entry name" value="FAM175_plant"/>
</dbReference>
<dbReference type="PRINTS" id="PR02054">
    <property type="entry name" value="FAM175PLANT"/>
</dbReference>
<organism evidence="1 2">
    <name type="scientific">Cannabis sativa</name>
    <name type="common">Hemp</name>
    <name type="synonym">Marijuana</name>
    <dbReference type="NCBI Taxonomy" id="3483"/>
    <lineage>
        <taxon>Eukaryota</taxon>
        <taxon>Viridiplantae</taxon>
        <taxon>Streptophyta</taxon>
        <taxon>Embryophyta</taxon>
        <taxon>Tracheophyta</taxon>
        <taxon>Spermatophyta</taxon>
        <taxon>Magnoliopsida</taxon>
        <taxon>eudicotyledons</taxon>
        <taxon>Gunneridae</taxon>
        <taxon>Pentapetalae</taxon>
        <taxon>rosids</taxon>
        <taxon>fabids</taxon>
        <taxon>Rosales</taxon>
        <taxon>Cannabaceae</taxon>
        <taxon>Cannabis</taxon>
    </lineage>
</organism>
<dbReference type="GO" id="GO:0031593">
    <property type="term" value="F:polyubiquitin modification-dependent protein binding"/>
    <property type="evidence" value="ECO:0007669"/>
    <property type="project" value="TreeGrafter"/>
</dbReference>